<evidence type="ECO:0000256" key="4">
    <source>
        <dbReference type="ARBA" id="ARBA00022692"/>
    </source>
</evidence>
<dbReference type="OrthoDB" id="9777124at2"/>
<keyword evidence="1 10" id="KW-1003">Cell membrane</keyword>
<dbReference type="UniPathway" id="UPA00085"/>
<dbReference type="EC" id="2.3.1.275" evidence="10"/>
<accession>A7H058</accession>
<protein>
    <recommendedName>
        <fullName evidence="10">Glycerol-3-phosphate acyltransferase</fullName>
    </recommendedName>
    <alternativeName>
        <fullName evidence="10">Acyl-PO4 G3P acyltransferase</fullName>
    </alternativeName>
    <alternativeName>
        <fullName evidence="10">Acyl-phosphate--glycerol-3-phosphate acyltransferase</fullName>
    </alternativeName>
    <alternativeName>
        <fullName evidence="10">G3P acyltransferase</fullName>
        <shortName evidence="10">GPAT</shortName>
        <ecNumber evidence="10">2.3.1.275</ecNumber>
    </alternativeName>
    <alternativeName>
        <fullName evidence="10">Lysophosphatidic acid synthase</fullName>
        <shortName evidence="10">LPA synthase</shortName>
    </alternativeName>
</protein>
<dbReference type="SMART" id="SM01207">
    <property type="entry name" value="G3P_acyltransf"/>
    <property type="match status" value="1"/>
</dbReference>
<comment type="subunit">
    <text evidence="10">Probably interacts with PlsX.</text>
</comment>
<evidence type="ECO:0000256" key="7">
    <source>
        <dbReference type="ARBA" id="ARBA00023136"/>
    </source>
</evidence>
<comment type="pathway">
    <text evidence="10">Lipid metabolism; phospholipid metabolism.</text>
</comment>
<comment type="subcellular location">
    <subcellularLocation>
        <location evidence="10">Cell inner membrane</location>
        <topology evidence="10">Multi-pass membrane protein</topology>
    </subcellularLocation>
</comment>
<comment type="function">
    <text evidence="10">Catalyzes the transfer of an acyl group from acyl-phosphate (acyl-PO(4)) to glycerol-3-phosphate (G3P) to form lysophosphatidic acid (LPA). This enzyme utilizes acyl-phosphate as fatty acyl donor, but not acyl-CoA or acyl-ACP.</text>
</comment>
<dbReference type="STRING" id="360105.CCV52592_1695"/>
<evidence type="ECO:0000313" key="11">
    <source>
        <dbReference type="EMBL" id="EAU01102.1"/>
    </source>
</evidence>
<reference evidence="11" key="1">
    <citation type="submission" date="2016-07" db="EMBL/GenBank/DDBJ databases">
        <title>Comparative genomics of the Campylobacter concisus group.</title>
        <authorList>
            <person name="Miller W.G."/>
            <person name="Yee E."/>
            <person name="Chapman M.H."/>
            <person name="Huynh S."/>
            <person name="Bono J.L."/>
            <person name="On S.L.W."/>
            <person name="StLeger J."/>
            <person name="Foster G."/>
            <person name="Parker C.T."/>
        </authorList>
    </citation>
    <scope>NUCLEOTIDE SEQUENCE</scope>
    <source>
        <strain evidence="11">525.92</strain>
    </source>
</reference>
<evidence type="ECO:0000256" key="1">
    <source>
        <dbReference type="ARBA" id="ARBA00022475"/>
    </source>
</evidence>
<feature type="transmembrane region" description="Helical" evidence="10">
    <location>
        <begin position="6"/>
        <end position="28"/>
    </location>
</feature>
<evidence type="ECO:0000313" key="12">
    <source>
        <dbReference type="Proteomes" id="UP000006380"/>
    </source>
</evidence>
<keyword evidence="5 10" id="KW-1133">Transmembrane helix</keyword>
<dbReference type="HAMAP" id="MF_01043">
    <property type="entry name" value="PlsY"/>
    <property type="match status" value="1"/>
</dbReference>
<comment type="catalytic activity">
    <reaction evidence="10">
        <text>an acyl phosphate + sn-glycerol 3-phosphate = a 1-acyl-sn-glycero-3-phosphate + phosphate</text>
        <dbReference type="Rhea" id="RHEA:34075"/>
        <dbReference type="ChEBI" id="CHEBI:43474"/>
        <dbReference type="ChEBI" id="CHEBI:57597"/>
        <dbReference type="ChEBI" id="CHEBI:57970"/>
        <dbReference type="ChEBI" id="CHEBI:59918"/>
        <dbReference type="EC" id="2.3.1.275"/>
    </reaction>
</comment>
<feature type="transmembrane region" description="Helical" evidence="10">
    <location>
        <begin position="171"/>
        <end position="189"/>
    </location>
</feature>
<dbReference type="PANTHER" id="PTHR30309:SF0">
    <property type="entry name" value="GLYCEROL-3-PHOSPHATE ACYLTRANSFERASE-RELATED"/>
    <property type="match status" value="1"/>
</dbReference>
<dbReference type="NCBIfam" id="TIGR00023">
    <property type="entry name" value="glycerol-3-phosphate 1-O-acyltransferase PlsY"/>
    <property type="match status" value="1"/>
</dbReference>
<keyword evidence="2 10" id="KW-0444">Lipid biosynthesis</keyword>
<keyword evidence="10" id="KW-0997">Cell inner membrane</keyword>
<dbReference type="PANTHER" id="PTHR30309">
    <property type="entry name" value="INNER MEMBRANE PROTEIN YGIH"/>
    <property type="match status" value="1"/>
</dbReference>
<keyword evidence="12" id="KW-1185">Reference proteome</keyword>
<dbReference type="GO" id="GO:0043772">
    <property type="term" value="F:acyl-phosphate glycerol-3-phosphate acyltransferase activity"/>
    <property type="evidence" value="ECO:0007669"/>
    <property type="project" value="UniProtKB-UniRule"/>
</dbReference>
<dbReference type="EMBL" id="CP000767">
    <property type="protein sequence ID" value="EAU01102.1"/>
    <property type="molecule type" value="Genomic_DNA"/>
</dbReference>
<sequence>MNENLMLYLIAYLLGGVPFGLIFGKIFAKVDITTEGSGSIGATNVLRVLKQHDPKLAKKIAILTVIFDVLKGVAPILIARTFDVSQSMLWGMAVLSVVGHCFSPFLKFEGGKGVATGAGVIACFLPLEIAIALLTWFLIGKILKISSLASLGALAALIIASFILHPDMNGIHSHAPLLIIAFLVVYKHLPNIKRLLSGTEQKVI</sequence>
<dbReference type="RefSeq" id="WP_011992651.1">
    <property type="nucleotide sequence ID" value="NC_009715.2"/>
</dbReference>
<organism evidence="11 12">
    <name type="scientific">Campylobacter curvus (strain 525.92)</name>
    <dbReference type="NCBI Taxonomy" id="360105"/>
    <lineage>
        <taxon>Bacteria</taxon>
        <taxon>Pseudomonadati</taxon>
        <taxon>Campylobacterota</taxon>
        <taxon>Epsilonproteobacteria</taxon>
        <taxon>Campylobacterales</taxon>
        <taxon>Campylobacteraceae</taxon>
        <taxon>Campylobacter</taxon>
    </lineage>
</organism>
<feature type="transmembrane region" description="Helical" evidence="10">
    <location>
        <begin position="60"/>
        <end position="82"/>
    </location>
</feature>
<dbReference type="HOGENOM" id="CLU_081254_2_0_7"/>
<evidence type="ECO:0000256" key="9">
    <source>
        <dbReference type="ARBA" id="ARBA00023264"/>
    </source>
</evidence>
<proteinExistence type="inferred from homology"/>
<dbReference type="KEGG" id="ccv:CCV52592_1695"/>
<gene>
    <name evidence="10 11" type="primary">plsY</name>
    <name evidence="11" type="ORF">CCV52592_1695</name>
</gene>
<keyword evidence="11" id="KW-0012">Acyltransferase</keyword>
<keyword evidence="8 10" id="KW-0594">Phospholipid biosynthesis</keyword>
<evidence type="ECO:0000256" key="10">
    <source>
        <dbReference type="HAMAP-Rule" id="MF_01043"/>
    </source>
</evidence>
<keyword evidence="6 10" id="KW-0443">Lipid metabolism</keyword>
<dbReference type="Proteomes" id="UP000006380">
    <property type="component" value="Chromosome"/>
</dbReference>
<evidence type="ECO:0000256" key="5">
    <source>
        <dbReference type="ARBA" id="ARBA00022989"/>
    </source>
</evidence>
<dbReference type="AlphaFoldDB" id="A7H058"/>
<feature type="transmembrane region" description="Helical" evidence="10">
    <location>
        <begin position="88"/>
        <end position="106"/>
    </location>
</feature>
<keyword evidence="9 10" id="KW-1208">Phospholipid metabolism</keyword>
<evidence type="ECO:0000256" key="2">
    <source>
        <dbReference type="ARBA" id="ARBA00022516"/>
    </source>
</evidence>
<feature type="transmembrane region" description="Helical" evidence="10">
    <location>
        <begin position="118"/>
        <end position="139"/>
    </location>
</feature>
<dbReference type="InterPro" id="IPR003811">
    <property type="entry name" value="G3P_acylTferase_PlsY"/>
</dbReference>
<evidence type="ECO:0000256" key="3">
    <source>
        <dbReference type="ARBA" id="ARBA00022679"/>
    </source>
</evidence>
<keyword evidence="4 10" id="KW-0812">Transmembrane</keyword>
<name>A7H058_CAMC5</name>
<dbReference type="GO" id="GO:0005886">
    <property type="term" value="C:plasma membrane"/>
    <property type="evidence" value="ECO:0007669"/>
    <property type="project" value="UniProtKB-SubCell"/>
</dbReference>
<keyword evidence="7 10" id="KW-0472">Membrane</keyword>
<keyword evidence="3 10" id="KW-0808">Transferase</keyword>
<evidence type="ECO:0000256" key="6">
    <source>
        <dbReference type="ARBA" id="ARBA00023098"/>
    </source>
</evidence>
<dbReference type="Pfam" id="PF02660">
    <property type="entry name" value="G3P_acyltransf"/>
    <property type="match status" value="1"/>
</dbReference>
<evidence type="ECO:0000256" key="8">
    <source>
        <dbReference type="ARBA" id="ARBA00023209"/>
    </source>
</evidence>
<feature type="transmembrane region" description="Helical" evidence="10">
    <location>
        <begin position="145"/>
        <end position="164"/>
    </location>
</feature>
<comment type="similarity">
    <text evidence="10">Belongs to the PlsY family.</text>
</comment>
<dbReference type="GO" id="GO:0008654">
    <property type="term" value="P:phospholipid biosynthetic process"/>
    <property type="evidence" value="ECO:0007669"/>
    <property type="project" value="UniProtKB-UniRule"/>
</dbReference>